<evidence type="ECO:0000256" key="5">
    <source>
        <dbReference type="ARBA" id="ARBA00022722"/>
    </source>
</evidence>
<dbReference type="InterPro" id="IPR004405">
    <property type="entry name" value="TF_pelota"/>
</dbReference>
<dbReference type="InterPro" id="IPR042226">
    <property type="entry name" value="eFR1_2_sf"/>
</dbReference>
<protein>
    <recommendedName>
        <fullName evidence="9">Protein pelota homolog</fullName>
        <ecNumber evidence="9">3.1.-.-</ecNumber>
    </recommendedName>
</protein>
<feature type="domain" description="eRF1/Pelota-like N-terminal" evidence="10">
    <location>
        <begin position="1"/>
        <end position="127"/>
    </location>
</feature>
<evidence type="ECO:0000313" key="12">
    <source>
        <dbReference type="Proteomes" id="UP000509448"/>
    </source>
</evidence>
<dbReference type="Gene3D" id="3.30.420.60">
    <property type="entry name" value="eRF1 domain 2"/>
    <property type="match status" value="1"/>
</dbReference>
<dbReference type="GO" id="GO:0051301">
    <property type="term" value="P:cell division"/>
    <property type="evidence" value="ECO:0007669"/>
    <property type="project" value="UniProtKB-KW"/>
</dbReference>
<dbReference type="InterPro" id="IPR005142">
    <property type="entry name" value="eRF1_3"/>
</dbReference>
<gene>
    <name evidence="9" type="primary">pelA</name>
    <name evidence="11" type="ORF">NAS2_0169</name>
</gene>
<evidence type="ECO:0000313" key="11">
    <source>
        <dbReference type="EMBL" id="BBE41569.1"/>
    </source>
</evidence>
<dbReference type="Gene3D" id="2.30.30.870">
    <property type="entry name" value="Pelota, domain A"/>
    <property type="match status" value="1"/>
</dbReference>
<dbReference type="SUPFAM" id="SSF159065">
    <property type="entry name" value="Dom34/Pelota N-terminal domain-like"/>
    <property type="match status" value="1"/>
</dbReference>
<dbReference type="InterPro" id="IPR029064">
    <property type="entry name" value="Ribosomal_eL30-like_sf"/>
</dbReference>
<dbReference type="Pfam" id="PF03465">
    <property type="entry name" value="eRF1_3"/>
    <property type="match status" value="1"/>
</dbReference>
<keyword evidence="8 9" id="KW-0378">Hydrolase</keyword>
<dbReference type="InterPro" id="IPR058547">
    <property type="entry name" value="Pelota_N"/>
</dbReference>
<comment type="subunit">
    <text evidence="9">Monomer.</text>
</comment>
<dbReference type="SMART" id="SM01194">
    <property type="entry name" value="eRF1_1"/>
    <property type="match status" value="1"/>
</dbReference>
<dbReference type="GO" id="GO:0004519">
    <property type="term" value="F:endonuclease activity"/>
    <property type="evidence" value="ECO:0007669"/>
    <property type="project" value="UniProtKB-UniRule"/>
</dbReference>
<organism evidence="11 12">
    <name type="scientific">Conexivisphaera calida</name>
    <dbReference type="NCBI Taxonomy" id="1874277"/>
    <lineage>
        <taxon>Archaea</taxon>
        <taxon>Nitrososphaerota</taxon>
        <taxon>Conexivisphaeria</taxon>
        <taxon>Conexivisphaerales</taxon>
        <taxon>Conexivisphaeraceae</taxon>
        <taxon>Conexivisphaera</taxon>
    </lineage>
</organism>
<dbReference type="GO" id="GO:0071025">
    <property type="term" value="P:RNA surveillance"/>
    <property type="evidence" value="ECO:0007669"/>
    <property type="project" value="InterPro"/>
</dbReference>
<dbReference type="EC" id="3.1.-.-" evidence="9"/>
<dbReference type="GO" id="GO:0070966">
    <property type="term" value="P:nuclear-transcribed mRNA catabolic process, no-go decay"/>
    <property type="evidence" value="ECO:0007669"/>
    <property type="project" value="InterPro"/>
</dbReference>
<dbReference type="Pfam" id="PF03464">
    <property type="entry name" value="eRF1_2"/>
    <property type="match status" value="1"/>
</dbReference>
<dbReference type="InterPro" id="IPR005141">
    <property type="entry name" value="eRF1_2"/>
</dbReference>
<dbReference type="Gene3D" id="3.30.1330.30">
    <property type="match status" value="1"/>
</dbReference>
<comment type="subcellular location">
    <subcellularLocation>
        <location evidence="2 9">Cytoplasm</location>
    </subcellularLocation>
</comment>
<dbReference type="InterPro" id="IPR023521">
    <property type="entry name" value="Pelota_arc"/>
</dbReference>
<keyword evidence="11" id="KW-0131">Cell cycle</keyword>
<dbReference type="HAMAP" id="MF_01853">
    <property type="entry name" value="PelO"/>
    <property type="match status" value="1"/>
</dbReference>
<evidence type="ECO:0000256" key="3">
    <source>
        <dbReference type="ARBA" id="ARBA00009504"/>
    </source>
</evidence>
<evidence type="ECO:0000259" key="10">
    <source>
        <dbReference type="SMART" id="SM01194"/>
    </source>
</evidence>
<keyword evidence="4 9" id="KW-0963">Cytoplasm</keyword>
<dbReference type="SUPFAM" id="SSF55315">
    <property type="entry name" value="L30e-like"/>
    <property type="match status" value="1"/>
</dbReference>
<evidence type="ECO:0000256" key="9">
    <source>
        <dbReference type="HAMAP-Rule" id="MF_01853"/>
    </source>
</evidence>
<evidence type="ECO:0000256" key="6">
    <source>
        <dbReference type="ARBA" id="ARBA00022723"/>
    </source>
</evidence>
<dbReference type="GO" id="GO:0032790">
    <property type="term" value="P:ribosome disassembly"/>
    <property type="evidence" value="ECO:0007669"/>
    <property type="project" value="TreeGrafter"/>
</dbReference>
<accession>A0A4P2VAQ9</accession>
<keyword evidence="7 9" id="KW-0255">Endonuclease</keyword>
<name>A0A4P2VAQ9_9ARCH</name>
<comment type="cofactor">
    <cofactor evidence="1 9">
        <name>a divalent metal cation</name>
        <dbReference type="ChEBI" id="CHEBI:60240"/>
    </cofactor>
</comment>
<keyword evidence="6 9" id="KW-0479">Metal-binding</keyword>
<sequence length="359" mass="40626">MDVQDLRLEDNDRLLRAKVETEEDLWALYATIRPGDVVFSRTSRELRGDGGGSRRKAMTLGVRVKELEYQPFTNRLRIRGVIEASPKELDLVGQHHTLSIEPGMDLAIRREDRWRAEDLAELRRLSEGATYRALVVAVDDEEYAMALVRGSGVQELAEKDLRLPGKDQPEERERVQSSAMSEIARQVRRAIAEHGVHHLIVAGPAHWKEDLAALLRDLEGSGVRMLVDSTSYGGIKGIYEVLRRDVVKEVLRDAILMEELEVMDRINSIAARDPDLLVYSLDGVEEAVLHGAAEEIVVDSGLIRSPDAETSQRTLQLLDEARRTRTKITVLESKHPELRVWISSFGGIVAVLRYRMRRE</sequence>
<dbReference type="EMBL" id="AP018732">
    <property type="protein sequence ID" value="BBE41569.1"/>
    <property type="molecule type" value="Genomic_DNA"/>
</dbReference>
<evidence type="ECO:0000256" key="8">
    <source>
        <dbReference type="ARBA" id="ARBA00022801"/>
    </source>
</evidence>
<reference evidence="11 12" key="1">
    <citation type="journal article" date="2019" name="ISME J.">
        <title>Isolation and characterization of a thermophilic sulfur- and iron-reducing thaumarchaeote from a terrestrial acidic hot spring.</title>
        <authorList>
            <person name="Kato S."/>
            <person name="Itoh T."/>
            <person name="Yuki M."/>
            <person name="Nagamori M."/>
            <person name="Ohnishi M."/>
            <person name="Uematsu K."/>
            <person name="Suzuki K."/>
            <person name="Takashina T."/>
            <person name="Ohkuma M."/>
        </authorList>
    </citation>
    <scope>NUCLEOTIDE SEQUENCE [LARGE SCALE GENOMIC DNA]</scope>
    <source>
        <strain evidence="11 12">NAS-02</strain>
    </source>
</reference>
<dbReference type="KEGG" id="ccai:NAS2_0169"/>
<comment type="function">
    <text evidence="9">May function in recognizing stalled ribosomes, interact with stem-loop structures in stalled mRNA molecules, and effect endonucleolytic cleavage of the mRNA. May play a role in the release non-functional ribosomes and degradation of damaged mRNAs. Has endoribonuclease activity.</text>
</comment>
<evidence type="ECO:0000256" key="1">
    <source>
        <dbReference type="ARBA" id="ARBA00001968"/>
    </source>
</evidence>
<dbReference type="SUPFAM" id="SSF53137">
    <property type="entry name" value="Translational machinery components"/>
    <property type="match status" value="1"/>
</dbReference>
<dbReference type="PANTHER" id="PTHR10853:SF0">
    <property type="entry name" value="PROTEIN PELOTA HOMOLOG"/>
    <property type="match status" value="1"/>
</dbReference>
<evidence type="ECO:0000256" key="4">
    <source>
        <dbReference type="ARBA" id="ARBA00022490"/>
    </source>
</evidence>
<evidence type="ECO:0000256" key="2">
    <source>
        <dbReference type="ARBA" id="ARBA00004496"/>
    </source>
</evidence>
<comment type="similarity">
    <text evidence="3 9">Belongs to the eukaryotic release factor 1 family. Pelota subfamily.</text>
</comment>
<dbReference type="GO" id="GO:0016787">
    <property type="term" value="F:hydrolase activity"/>
    <property type="evidence" value="ECO:0007669"/>
    <property type="project" value="UniProtKB-KW"/>
</dbReference>
<dbReference type="PANTHER" id="PTHR10853">
    <property type="entry name" value="PELOTA"/>
    <property type="match status" value="1"/>
</dbReference>
<dbReference type="GO" id="GO:0046872">
    <property type="term" value="F:metal ion binding"/>
    <property type="evidence" value="ECO:0007669"/>
    <property type="project" value="UniProtKB-UniRule"/>
</dbReference>
<dbReference type="Pfam" id="PF26356">
    <property type="entry name" value="Pelota_N"/>
    <property type="match status" value="1"/>
</dbReference>
<dbReference type="GO" id="GO:0070481">
    <property type="term" value="P:nuclear-transcribed mRNA catabolic process, non-stop decay"/>
    <property type="evidence" value="ECO:0007669"/>
    <property type="project" value="InterPro"/>
</dbReference>
<keyword evidence="5 9" id="KW-0540">Nuclease</keyword>
<dbReference type="GO" id="GO:0070651">
    <property type="term" value="P:nonfunctional rRNA decay"/>
    <property type="evidence" value="ECO:0007669"/>
    <property type="project" value="TreeGrafter"/>
</dbReference>
<keyword evidence="11" id="KW-0132">Cell division</keyword>
<dbReference type="AlphaFoldDB" id="A0A4P2VAQ9"/>
<evidence type="ECO:0000256" key="7">
    <source>
        <dbReference type="ARBA" id="ARBA00022759"/>
    </source>
</evidence>
<dbReference type="InterPro" id="IPR038069">
    <property type="entry name" value="Pelota/DOM34_N"/>
</dbReference>
<proteinExistence type="inferred from homology"/>
<comment type="domain">
    <text evidence="9">The N-terminal domain has the RNA-binding Sm fold. It harbors the endoribonuclease activity.</text>
</comment>
<dbReference type="Proteomes" id="UP000509448">
    <property type="component" value="Chromosome"/>
</dbReference>
<dbReference type="InterPro" id="IPR005140">
    <property type="entry name" value="eRF1_Pelota-like_N"/>
</dbReference>
<dbReference type="GO" id="GO:0005737">
    <property type="term" value="C:cytoplasm"/>
    <property type="evidence" value="ECO:0007669"/>
    <property type="project" value="UniProtKB-SubCell"/>
</dbReference>
<keyword evidence="12" id="KW-1185">Reference proteome</keyword>